<evidence type="ECO:0000313" key="5">
    <source>
        <dbReference type="EMBL" id="NGZ85911.1"/>
    </source>
</evidence>
<dbReference type="InterPro" id="IPR002577">
    <property type="entry name" value="HTH_HxlR"/>
</dbReference>
<comment type="caution">
    <text evidence="5">The sequence shown here is derived from an EMBL/GenBank/DDBJ whole genome shotgun (WGS) entry which is preliminary data.</text>
</comment>
<dbReference type="Gene3D" id="1.10.10.10">
    <property type="entry name" value="Winged helix-like DNA-binding domain superfamily/Winged helix DNA-binding domain"/>
    <property type="match status" value="1"/>
</dbReference>
<protein>
    <submittedName>
        <fullName evidence="5">Helix-turn-helix transcriptional regulator</fullName>
    </submittedName>
</protein>
<organism evidence="5 6">
    <name type="scientific">Duganella aceris</name>
    <dbReference type="NCBI Taxonomy" id="2703883"/>
    <lineage>
        <taxon>Bacteria</taxon>
        <taxon>Pseudomonadati</taxon>
        <taxon>Pseudomonadota</taxon>
        <taxon>Betaproteobacteria</taxon>
        <taxon>Burkholderiales</taxon>
        <taxon>Oxalobacteraceae</taxon>
        <taxon>Telluria group</taxon>
        <taxon>Duganella</taxon>
    </lineage>
</organism>
<name>A0ABX0FMW1_9BURK</name>
<evidence type="ECO:0000256" key="1">
    <source>
        <dbReference type="ARBA" id="ARBA00023015"/>
    </source>
</evidence>
<dbReference type="Pfam" id="PF01638">
    <property type="entry name" value="HxlR"/>
    <property type="match status" value="1"/>
</dbReference>
<dbReference type="Proteomes" id="UP000666369">
    <property type="component" value="Unassembled WGS sequence"/>
</dbReference>
<dbReference type="PANTHER" id="PTHR33204:SF39">
    <property type="entry name" value="TRANSCRIPTIONAL REGULATORY PROTEIN"/>
    <property type="match status" value="1"/>
</dbReference>
<keyword evidence="6" id="KW-1185">Reference proteome</keyword>
<dbReference type="PANTHER" id="PTHR33204">
    <property type="entry name" value="TRANSCRIPTIONAL REGULATOR, MARR FAMILY"/>
    <property type="match status" value="1"/>
</dbReference>
<feature type="domain" description="HTH hxlR-type" evidence="4">
    <location>
        <begin position="17"/>
        <end position="124"/>
    </location>
</feature>
<dbReference type="InterPro" id="IPR036388">
    <property type="entry name" value="WH-like_DNA-bd_sf"/>
</dbReference>
<gene>
    <name evidence="5" type="ORF">GW587_16820</name>
</gene>
<evidence type="ECO:0000259" key="4">
    <source>
        <dbReference type="PROSITE" id="PS51118"/>
    </source>
</evidence>
<reference evidence="6" key="1">
    <citation type="submission" date="2023-07" db="EMBL/GenBank/DDBJ databases">
        <title>Duganella aceri sp. nov., isolated from tree sap.</title>
        <authorList>
            <person name="Kim I.S."/>
        </authorList>
    </citation>
    <scope>NUCLEOTIDE SEQUENCE [LARGE SCALE GENOMIC DNA]</scope>
    <source>
        <strain evidence="6">SAP-35</strain>
    </source>
</reference>
<dbReference type="InterPro" id="IPR036390">
    <property type="entry name" value="WH_DNA-bd_sf"/>
</dbReference>
<evidence type="ECO:0000313" key="6">
    <source>
        <dbReference type="Proteomes" id="UP000666369"/>
    </source>
</evidence>
<evidence type="ECO:0000256" key="2">
    <source>
        <dbReference type="ARBA" id="ARBA00023125"/>
    </source>
</evidence>
<dbReference type="RefSeq" id="WP_166105371.1">
    <property type="nucleotide sequence ID" value="NZ_JAADJT010000007.1"/>
</dbReference>
<proteinExistence type="predicted"/>
<dbReference type="SUPFAM" id="SSF46785">
    <property type="entry name" value="Winged helix' DNA-binding domain"/>
    <property type="match status" value="1"/>
</dbReference>
<keyword evidence="1" id="KW-0805">Transcription regulation</keyword>
<evidence type="ECO:0000256" key="3">
    <source>
        <dbReference type="ARBA" id="ARBA00023163"/>
    </source>
</evidence>
<keyword evidence="3" id="KW-0804">Transcription</keyword>
<keyword evidence="2" id="KW-0238">DNA-binding</keyword>
<sequence length="133" mass="15357">MSTREKRTAPPDPANLCKSKDPGAIREILTKVGDKWSIFILLTLEMFPDWRARFSEIEKCIPGISQKMLTVTLRNLERDGLVSREVFPEIPPRVEYQLTELGESLLDPLQNLLNWVNTNAEQVRASQNRYDEK</sequence>
<dbReference type="PROSITE" id="PS51118">
    <property type="entry name" value="HTH_HXLR"/>
    <property type="match status" value="1"/>
</dbReference>
<dbReference type="EMBL" id="JAADJT010000007">
    <property type="protein sequence ID" value="NGZ85911.1"/>
    <property type="molecule type" value="Genomic_DNA"/>
</dbReference>
<accession>A0ABX0FMW1</accession>